<evidence type="ECO:0000313" key="8">
    <source>
        <dbReference type="EMBL" id="KAL2039889.1"/>
    </source>
</evidence>
<gene>
    <name evidence="8" type="ORF">N7G274_007292</name>
</gene>
<organism evidence="8 9">
    <name type="scientific">Stereocaulon virgatum</name>
    <dbReference type="NCBI Taxonomy" id="373712"/>
    <lineage>
        <taxon>Eukaryota</taxon>
        <taxon>Fungi</taxon>
        <taxon>Dikarya</taxon>
        <taxon>Ascomycota</taxon>
        <taxon>Pezizomycotina</taxon>
        <taxon>Lecanoromycetes</taxon>
        <taxon>OSLEUM clade</taxon>
        <taxon>Lecanoromycetidae</taxon>
        <taxon>Lecanorales</taxon>
        <taxon>Lecanorineae</taxon>
        <taxon>Stereocaulaceae</taxon>
        <taxon>Stereocaulon</taxon>
    </lineage>
</organism>
<dbReference type="Pfam" id="PF20684">
    <property type="entry name" value="Fung_rhodopsin"/>
    <property type="match status" value="1"/>
</dbReference>
<keyword evidence="2 6" id="KW-0812">Transmembrane</keyword>
<evidence type="ECO:0000256" key="4">
    <source>
        <dbReference type="ARBA" id="ARBA00023136"/>
    </source>
</evidence>
<dbReference type="EMBL" id="JBEFKJ010000023">
    <property type="protein sequence ID" value="KAL2039889.1"/>
    <property type="molecule type" value="Genomic_DNA"/>
</dbReference>
<dbReference type="Proteomes" id="UP001590950">
    <property type="component" value="Unassembled WGS sequence"/>
</dbReference>
<keyword evidence="9" id="KW-1185">Reference proteome</keyword>
<comment type="similarity">
    <text evidence="5">Belongs to the SAT4 family.</text>
</comment>
<comment type="caution">
    <text evidence="8">The sequence shown here is derived from an EMBL/GenBank/DDBJ whole genome shotgun (WGS) entry which is preliminary data.</text>
</comment>
<comment type="subcellular location">
    <subcellularLocation>
        <location evidence="1">Membrane</location>
        <topology evidence="1">Multi-pass membrane protein</topology>
    </subcellularLocation>
</comment>
<evidence type="ECO:0000256" key="6">
    <source>
        <dbReference type="SAM" id="Phobius"/>
    </source>
</evidence>
<feature type="transmembrane region" description="Helical" evidence="6">
    <location>
        <begin position="85"/>
        <end position="107"/>
    </location>
</feature>
<evidence type="ECO:0000256" key="5">
    <source>
        <dbReference type="ARBA" id="ARBA00038359"/>
    </source>
</evidence>
<evidence type="ECO:0000256" key="3">
    <source>
        <dbReference type="ARBA" id="ARBA00022989"/>
    </source>
</evidence>
<reference evidence="8 9" key="1">
    <citation type="submission" date="2024-09" db="EMBL/GenBank/DDBJ databases">
        <title>Rethinking Asexuality: The Enigmatic Case of Functional Sexual Genes in Lepraria (Stereocaulaceae).</title>
        <authorList>
            <person name="Doellman M."/>
            <person name="Sun Y."/>
            <person name="Barcenas-Pena A."/>
            <person name="Lumbsch H.T."/>
            <person name="Grewe F."/>
        </authorList>
    </citation>
    <scope>NUCLEOTIDE SEQUENCE [LARGE SCALE GENOMIC DNA]</scope>
    <source>
        <strain evidence="8 9">Mercado 3170</strain>
    </source>
</reference>
<dbReference type="PANTHER" id="PTHR33048">
    <property type="entry name" value="PTH11-LIKE INTEGRAL MEMBRANE PROTEIN (AFU_ORTHOLOGUE AFUA_5G11245)"/>
    <property type="match status" value="1"/>
</dbReference>
<keyword evidence="3 6" id="KW-1133">Transmembrane helix</keyword>
<evidence type="ECO:0000313" key="9">
    <source>
        <dbReference type="Proteomes" id="UP001590950"/>
    </source>
</evidence>
<accession>A0ABR4A546</accession>
<evidence type="ECO:0000256" key="2">
    <source>
        <dbReference type="ARBA" id="ARBA00022692"/>
    </source>
</evidence>
<dbReference type="PANTHER" id="PTHR33048:SF134">
    <property type="entry name" value="INTEGRAL MEMBRANE PROTEIN"/>
    <property type="match status" value="1"/>
</dbReference>
<protein>
    <recommendedName>
        <fullName evidence="7">Rhodopsin domain-containing protein</fullName>
    </recommendedName>
</protein>
<keyword evidence="4 6" id="KW-0472">Membrane</keyword>
<dbReference type="InterPro" id="IPR049326">
    <property type="entry name" value="Rhodopsin_dom_fungi"/>
</dbReference>
<feature type="domain" description="Rhodopsin" evidence="7">
    <location>
        <begin position="2"/>
        <end position="153"/>
    </location>
</feature>
<dbReference type="InterPro" id="IPR052337">
    <property type="entry name" value="SAT4-like"/>
</dbReference>
<feature type="transmembrane region" description="Helical" evidence="6">
    <location>
        <begin position="51"/>
        <end position="73"/>
    </location>
</feature>
<evidence type="ECO:0000259" key="7">
    <source>
        <dbReference type="Pfam" id="PF20684"/>
    </source>
</evidence>
<proteinExistence type="inferred from homology"/>
<sequence length="252" mass="27819">MVTRIAMVFVILWTIGFLFTELFECGSHFDAIWGNVLKNAKYCPGFLKNALALFITDFATDVMILAMPIPVIWRLNMSLMRKLSVTAILGLAAMALAASATRVAIFSEITSRGFDPYEDINLGTSANIYWSTVEAGLSTIGLCLPTLKPLFSRKSMDSLVRSVRSVISLNSISSQTHREPRDSDANNYSEIEGMRLKAPGAAAHLRGFGEDRTFGRGVEAYALHQRTEPWTDTESGVIHVENTVSQKTDDMV</sequence>
<name>A0ABR4A546_9LECA</name>
<evidence type="ECO:0000256" key="1">
    <source>
        <dbReference type="ARBA" id="ARBA00004141"/>
    </source>
</evidence>